<gene>
    <name evidence="2" type="primary">orf109</name>
</gene>
<dbReference type="GO" id="GO:0004519">
    <property type="term" value="F:endonuclease activity"/>
    <property type="evidence" value="ECO:0007669"/>
    <property type="project" value="UniProtKB-KW"/>
</dbReference>
<dbReference type="Pfam" id="PF01541">
    <property type="entry name" value="GIY-YIG"/>
    <property type="match status" value="1"/>
</dbReference>
<protein>
    <submittedName>
        <fullName evidence="2">GIY-YIG homing endonuclease</fullName>
    </submittedName>
</protein>
<sequence length="109" mass="12371">MSIEELNSNIEQLNYPGIYAIYCKVDGKFYIGGATVLKDRLYSHLCGFLSMPNNRVKPSSNTHLQKSLEIYGPANFQVIILHKFLYESPSTSLGRHVLACARGRVRFFL</sequence>
<name>A0A1C9FRW1_DUNSA</name>
<keyword evidence="2" id="KW-0540">Nuclease</keyword>
<dbReference type="Gene3D" id="3.40.1440.10">
    <property type="entry name" value="GIY-YIG endonuclease"/>
    <property type="match status" value="1"/>
</dbReference>
<keyword evidence="2" id="KW-0378">Hydrolase</keyword>
<feature type="domain" description="GIY-YIG" evidence="1">
    <location>
        <begin position="14"/>
        <end position="88"/>
    </location>
</feature>
<keyword evidence="2" id="KW-0496">Mitochondrion</keyword>
<organism evidence="2">
    <name type="scientific">Dunaliella salina</name>
    <name type="common">Green alga</name>
    <name type="synonym">Protococcus salinus</name>
    <dbReference type="NCBI Taxonomy" id="3046"/>
    <lineage>
        <taxon>Eukaryota</taxon>
        <taxon>Viridiplantae</taxon>
        <taxon>Chlorophyta</taxon>
        <taxon>core chlorophytes</taxon>
        <taxon>Chlorophyceae</taxon>
        <taxon>CS clade</taxon>
        <taxon>Chlamydomonadales</taxon>
        <taxon>Dunaliellaceae</taxon>
        <taxon>Dunaliella</taxon>
    </lineage>
</organism>
<evidence type="ECO:0000313" key="2">
    <source>
        <dbReference type="EMBL" id="AOO35678.1"/>
    </source>
</evidence>
<dbReference type="PROSITE" id="PS50164">
    <property type="entry name" value="GIY_YIG"/>
    <property type="match status" value="1"/>
</dbReference>
<geneLocation type="mitochondrion" evidence="2"/>
<dbReference type="EMBL" id="KX641169">
    <property type="protein sequence ID" value="AOO35678.1"/>
    <property type="molecule type" value="Genomic_DNA"/>
</dbReference>
<accession>A0A1C9FRW1</accession>
<proteinExistence type="predicted"/>
<dbReference type="InterPro" id="IPR035901">
    <property type="entry name" value="GIY-YIG_endonuc_sf"/>
</dbReference>
<dbReference type="AlphaFoldDB" id="A0A1C9FRW1"/>
<keyword evidence="2" id="KW-0255">Endonuclease</keyword>
<dbReference type="InterPro" id="IPR000305">
    <property type="entry name" value="GIY-YIG_endonuc"/>
</dbReference>
<dbReference type="SUPFAM" id="SSF82771">
    <property type="entry name" value="GIY-YIG endonuclease"/>
    <property type="match status" value="1"/>
</dbReference>
<evidence type="ECO:0000259" key="1">
    <source>
        <dbReference type="PROSITE" id="PS50164"/>
    </source>
</evidence>
<reference evidence="2" key="1">
    <citation type="submission" date="2016-08" db="EMBL/GenBank/DDBJ databases">
        <title>The complete mitochondrial genome of Dunaliella salina strain GN.</title>
        <authorList>
            <person name="Magdaleno D.A."/>
            <person name="Lopez H."/>
            <person name="Stephano J.L."/>
        </authorList>
    </citation>
    <scope>NUCLEOTIDE SEQUENCE</scope>
    <source>
        <strain evidence="2">GN</strain>
    </source>
</reference>